<proteinExistence type="inferred from homology"/>
<dbReference type="InterPro" id="IPR036291">
    <property type="entry name" value="NAD(P)-bd_dom_sf"/>
</dbReference>
<keyword evidence="3" id="KW-1133">Transmembrane helix</keyword>
<dbReference type="PANTHER" id="PTHR10366:SF447">
    <property type="entry name" value="HYDROXYSTEROID DEHYDROGENASE_ISOMERASE FAMILY PROTEIN, PUTATIVE (AFU_ORTHOLOGUE AFUA_1G06450)-RELATED"/>
    <property type="match status" value="1"/>
</dbReference>
<name>A0A423X6L8_9PEZI</name>
<dbReference type="SUPFAM" id="SSF51735">
    <property type="entry name" value="NAD(P)-binding Rossmann-fold domains"/>
    <property type="match status" value="1"/>
</dbReference>
<evidence type="ECO:0000259" key="4">
    <source>
        <dbReference type="Pfam" id="PF01073"/>
    </source>
</evidence>
<dbReference type="PANTHER" id="PTHR10366">
    <property type="entry name" value="NAD DEPENDENT EPIMERASE/DEHYDRATASE"/>
    <property type="match status" value="1"/>
</dbReference>
<organism evidence="5 6">
    <name type="scientific">Cytospora schulzeri</name>
    <dbReference type="NCBI Taxonomy" id="448051"/>
    <lineage>
        <taxon>Eukaryota</taxon>
        <taxon>Fungi</taxon>
        <taxon>Dikarya</taxon>
        <taxon>Ascomycota</taxon>
        <taxon>Pezizomycotina</taxon>
        <taxon>Sordariomycetes</taxon>
        <taxon>Sordariomycetidae</taxon>
        <taxon>Diaporthales</taxon>
        <taxon>Cytosporaceae</taxon>
        <taxon>Cytospora</taxon>
    </lineage>
</organism>
<dbReference type="InterPro" id="IPR002225">
    <property type="entry name" value="3Beta_OHSteriod_DH/Estase"/>
</dbReference>
<sequence>MASTILVAAAIAVVLLFLYLYKLNKAMSSVPEEAHALRPHPWTDEEIRETLVLGLVGGDIVLQLLARGQPPSSIRIVDFCKPSRSDMLEGPAAKADYVKTDITDAASVEAAFTKPWPSDVAGLPLTVFHTAAIIRPGERSMLFWKRTSRVNIDGTENVMAAAKAAGADILVATSSASVSLRPVRCLIPPWKAHPHGWLQVCDERDFDRPLRPHAGYFANYAYSKAIAERKVCGANGPGFRTGTIRPGNGIYGLPTDVICGSMLREQKATSFSAHAIQNFVSGWNVSMAHLLFEAALAPATGPDAVPPPRCAGRPMVVTDAGPPPSWNDFFRAAKAVAVTPVEVTLISPLMLYLFAHVVEGWAILLARMPFLTRLGLSEPKGPAQHLQPAIWTPASFVMVVDEAARRSVEEGGLGYEPACTSLEGFCEQVRDWNRSQGKEVVENGGGRDADKVEKRSLLKGDLVEKHLVA</sequence>
<keyword evidence="3" id="KW-0812">Transmembrane</keyword>
<keyword evidence="6" id="KW-1185">Reference proteome</keyword>
<dbReference type="Gene3D" id="3.40.50.720">
    <property type="entry name" value="NAD(P)-binding Rossmann-like Domain"/>
    <property type="match status" value="1"/>
</dbReference>
<dbReference type="OrthoDB" id="10058185at2759"/>
<dbReference type="GO" id="GO:0000252">
    <property type="term" value="F:3-beta-hydroxysteroid dehydrogenase [NAD(P)+]/C4-decarboxylase activity"/>
    <property type="evidence" value="ECO:0007669"/>
    <property type="project" value="TreeGrafter"/>
</dbReference>
<dbReference type="EMBL" id="LKEA01000002">
    <property type="protein sequence ID" value="ROW11565.1"/>
    <property type="molecule type" value="Genomic_DNA"/>
</dbReference>
<accession>A0A423X6L8</accession>
<feature type="transmembrane region" description="Helical" evidence="3">
    <location>
        <begin position="349"/>
        <end position="370"/>
    </location>
</feature>
<reference evidence="5 6" key="1">
    <citation type="submission" date="2015-09" db="EMBL/GenBank/DDBJ databases">
        <title>Host preference determinants of Valsa canker pathogens revealed by comparative genomics.</title>
        <authorList>
            <person name="Yin Z."/>
            <person name="Huang L."/>
        </authorList>
    </citation>
    <scope>NUCLEOTIDE SEQUENCE [LARGE SCALE GENOMIC DNA]</scope>
    <source>
        <strain evidence="5 6">03-1</strain>
    </source>
</reference>
<dbReference type="GO" id="GO:0006696">
    <property type="term" value="P:ergosterol biosynthetic process"/>
    <property type="evidence" value="ECO:0007669"/>
    <property type="project" value="TreeGrafter"/>
</dbReference>
<evidence type="ECO:0000313" key="6">
    <source>
        <dbReference type="Proteomes" id="UP000283895"/>
    </source>
</evidence>
<dbReference type="GO" id="GO:0005783">
    <property type="term" value="C:endoplasmic reticulum"/>
    <property type="evidence" value="ECO:0007669"/>
    <property type="project" value="TreeGrafter"/>
</dbReference>
<keyword evidence="1" id="KW-0560">Oxidoreductase</keyword>
<dbReference type="Proteomes" id="UP000283895">
    <property type="component" value="Unassembled WGS sequence"/>
</dbReference>
<dbReference type="AlphaFoldDB" id="A0A423X6L8"/>
<evidence type="ECO:0000313" key="5">
    <source>
        <dbReference type="EMBL" id="ROW11565.1"/>
    </source>
</evidence>
<evidence type="ECO:0000256" key="1">
    <source>
        <dbReference type="ARBA" id="ARBA00023002"/>
    </source>
</evidence>
<evidence type="ECO:0000256" key="2">
    <source>
        <dbReference type="ARBA" id="ARBA00023445"/>
    </source>
</evidence>
<keyword evidence="3" id="KW-0472">Membrane</keyword>
<gene>
    <name evidence="5" type="ORF">VMCG_01473</name>
</gene>
<dbReference type="STRING" id="356882.A0A423X6L8"/>
<feature type="domain" description="3-beta hydroxysteroid dehydrogenase/isomerase" evidence="4">
    <location>
        <begin position="53"/>
        <end position="178"/>
    </location>
</feature>
<evidence type="ECO:0000256" key="3">
    <source>
        <dbReference type="SAM" id="Phobius"/>
    </source>
</evidence>
<protein>
    <recommendedName>
        <fullName evidence="4">3-beta hydroxysteroid dehydrogenase/isomerase domain-containing protein</fullName>
    </recommendedName>
</protein>
<dbReference type="Pfam" id="PF01073">
    <property type="entry name" value="3Beta_HSD"/>
    <property type="match status" value="1"/>
</dbReference>
<comment type="caution">
    <text evidence="5">The sequence shown here is derived from an EMBL/GenBank/DDBJ whole genome shotgun (WGS) entry which is preliminary data.</text>
</comment>
<comment type="similarity">
    <text evidence="2">Belongs to the NAD(P)-dependent epimerase/dehydratase family. Dihydroflavonol-4-reductase subfamily.</text>
</comment>
<dbReference type="InterPro" id="IPR050425">
    <property type="entry name" value="NAD(P)_dehydrat-like"/>
</dbReference>